<reference evidence="3 4" key="1">
    <citation type="journal article" date="2016" name="Nat. Commun.">
        <title>Extremotolerant tardigrade genome and improved radiotolerance of human cultured cells by tardigrade-unique protein.</title>
        <authorList>
            <person name="Hashimoto T."/>
            <person name="Horikawa D.D."/>
            <person name="Saito Y."/>
            <person name="Kuwahara H."/>
            <person name="Kozuka-Hata H."/>
            <person name="Shin-I T."/>
            <person name="Minakuchi Y."/>
            <person name="Ohishi K."/>
            <person name="Motoyama A."/>
            <person name="Aizu T."/>
            <person name="Enomoto A."/>
            <person name="Kondo K."/>
            <person name="Tanaka S."/>
            <person name="Hara Y."/>
            <person name="Koshikawa S."/>
            <person name="Sagara H."/>
            <person name="Miura T."/>
            <person name="Yokobori S."/>
            <person name="Miyagawa K."/>
            <person name="Suzuki Y."/>
            <person name="Kubo T."/>
            <person name="Oyama M."/>
            <person name="Kohara Y."/>
            <person name="Fujiyama A."/>
            <person name="Arakawa K."/>
            <person name="Katayama T."/>
            <person name="Toyoda A."/>
            <person name="Kunieda T."/>
        </authorList>
    </citation>
    <scope>NUCLEOTIDE SEQUENCE [LARGE SCALE GENOMIC DNA]</scope>
    <source>
        <strain evidence="3 4">YOKOZUNA-1</strain>
    </source>
</reference>
<dbReference type="PANTHER" id="PTHR12932:SF9">
    <property type="entry name" value="TUBULIN POLYMERIZATION-PROMOTING PROTEIN HOMOLOG"/>
    <property type="match status" value="1"/>
</dbReference>
<dbReference type="OrthoDB" id="548799at2759"/>
<feature type="compositionally biased region" description="Basic and acidic residues" evidence="2">
    <location>
        <begin position="152"/>
        <end position="169"/>
    </location>
</feature>
<name>A0A1D1VUC8_RAMVA</name>
<evidence type="ECO:0000313" key="3">
    <source>
        <dbReference type="EMBL" id="GAV04621.1"/>
    </source>
</evidence>
<dbReference type="PANTHER" id="PTHR12932">
    <property type="entry name" value="P25 ALPHA-RELATED"/>
    <property type="match status" value="1"/>
</dbReference>
<keyword evidence="4" id="KW-1185">Reference proteome</keyword>
<dbReference type="InterPro" id="IPR011992">
    <property type="entry name" value="EF-hand-dom_pair"/>
</dbReference>
<comment type="similarity">
    <text evidence="1">Belongs to the TPPP family.</text>
</comment>
<protein>
    <submittedName>
        <fullName evidence="3">Uncharacterized protein</fullName>
    </submittedName>
</protein>
<evidence type="ECO:0000313" key="4">
    <source>
        <dbReference type="Proteomes" id="UP000186922"/>
    </source>
</evidence>
<dbReference type="SUPFAM" id="SSF47473">
    <property type="entry name" value="EF-hand"/>
    <property type="match status" value="1"/>
</dbReference>
<dbReference type="InterPro" id="IPR008907">
    <property type="entry name" value="TPP/p25"/>
</dbReference>
<dbReference type="EMBL" id="BDGG01000011">
    <property type="protein sequence ID" value="GAV04621.1"/>
    <property type="molecule type" value="Genomic_DNA"/>
</dbReference>
<dbReference type="GO" id="GO:0032273">
    <property type="term" value="P:positive regulation of protein polymerization"/>
    <property type="evidence" value="ECO:0007669"/>
    <property type="project" value="TreeGrafter"/>
</dbReference>
<sequence>MAKQSNGAAHPEADWSFLSDVDNKALNEGFKNYGKFGDRNFTGNNMTLKNVDKWLKEAGVIGKVITTTDTSIAFKQVIGNNEKFITYDKFKTFLYKLALRANKDGAQEGLKKIIEQLQSRLEPSTSGTTHAMKTNVVDRLTDTSKYTGSHKLRFDEEGKGRGKEGREDVPDTSGYVSGFHKDDEKK</sequence>
<dbReference type="GO" id="GO:0001578">
    <property type="term" value="P:microtubule bundle formation"/>
    <property type="evidence" value="ECO:0007669"/>
    <property type="project" value="TreeGrafter"/>
</dbReference>
<dbReference type="GO" id="GO:0015631">
    <property type="term" value="F:tubulin binding"/>
    <property type="evidence" value="ECO:0007669"/>
    <property type="project" value="InterPro"/>
</dbReference>
<dbReference type="Pfam" id="PF05517">
    <property type="entry name" value="p25-alpha"/>
    <property type="match status" value="1"/>
</dbReference>
<evidence type="ECO:0000256" key="1">
    <source>
        <dbReference type="ARBA" id="ARBA00010994"/>
    </source>
</evidence>
<dbReference type="GO" id="GO:0046785">
    <property type="term" value="P:microtubule polymerization"/>
    <property type="evidence" value="ECO:0007669"/>
    <property type="project" value="InterPro"/>
</dbReference>
<feature type="region of interest" description="Disordered" evidence="2">
    <location>
        <begin position="148"/>
        <end position="186"/>
    </location>
</feature>
<accession>A0A1D1VUC8</accession>
<proteinExistence type="inferred from homology"/>
<dbReference type="GO" id="GO:0005874">
    <property type="term" value="C:microtubule"/>
    <property type="evidence" value="ECO:0007669"/>
    <property type="project" value="TreeGrafter"/>
</dbReference>
<organism evidence="3 4">
    <name type="scientific">Ramazzottius varieornatus</name>
    <name type="common">Water bear</name>
    <name type="synonym">Tardigrade</name>
    <dbReference type="NCBI Taxonomy" id="947166"/>
    <lineage>
        <taxon>Eukaryota</taxon>
        <taxon>Metazoa</taxon>
        <taxon>Ecdysozoa</taxon>
        <taxon>Tardigrada</taxon>
        <taxon>Eutardigrada</taxon>
        <taxon>Parachela</taxon>
        <taxon>Hypsibioidea</taxon>
        <taxon>Ramazzottiidae</taxon>
        <taxon>Ramazzottius</taxon>
    </lineage>
</organism>
<dbReference type="Gene3D" id="1.10.238.10">
    <property type="entry name" value="EF-hand"/>
    <property type="match status" value="1"/>
</dbReference>
<evidence type="ECO:0000256" key="2">
    <source>
        <dbReference type="SAM" id="MobiDB-lite"/>
    </source>
</evidence>
<comment type="caution">
    <text evidence="3">The sequence shown here is derived from an EMBL/GenBank/DDBJ whole genome shotgun (WGS) entry which is preliminary data.</text>
</comment>
<dbReference type="Proteomes" id="UP000186922">
    <property type="component" value="Unassembled WGS sequence"/>
</dbReference>
<gene>
    <name evidence="3" type="primary">RvY_14882-1</name>
    <name evidence="3" type="synonym">RvY_14882.1</name>
    <name evidence="3" type="ORF">RvY_14882</name>
</gene>
<dbReference type="AlphaFoldDB" id="A0A1D1VUC8"/>